<keyword evidence="1" id="KW-0808">Transferase</keyword>
<dbReference type="AlphaFoldDB" id="A0A6G3WV21"/>
<protein>
    <submittedName>
        <fullName evidence="1">Glycosyl transferase family 1</fullName>
    </submittedName>
</protein>
<dbReference type="GO" id="GO:0016740">
    <property type="term" value="F:transferase activity"/>
    <property type="evidence" value="ECO:0007669"/>
    <property type="project" value="UniProtKB-KW"/>
</dbReference>
<accession>A0A6G3WV21</accession>
<comment type="caution">
    <text evidence="1">The sequence shown here is derived from an EMBL/GenBank/DDBJ whole genome shotgun (WGS) entry which is preliminary data.</text>
</comment>
<reference evidence="1" key="1">
    <citation type="submission" date="2020-01" db="EMBL/GenBank/DDBJ databases">
        <title>Insect and environment-associated Actinomycetes.</title>
        <authorList>
            <person name="Currrie C."/>
            <person name="Chevrette M."/>
            <person name="Carlson C."/>
            <person name="Stubbendieck R."/>
            <person name="Wendt-Pienkowski E."/>
        </authorList>
    </citation>
    <scope>NUCLEOTIDE SEQUENCE</scope>
    <source>
        <strain evidence="1">SID7499</strain>
    </source>
</reference>
<dbReference type="EMBL" id="JAAGMN010002344">
    <property type="protein sequence ID" value="NEE09378.1"/>
    <property type="molecule type" value="Genomic_DNA"/>
</dbReference>
<organism evidence="1">
    <name type="scientific">Streptomyces sp. SID7499</name>
    <dbReference type="NCBI Taxonomy" id="2706086"/>
    <lineage>
        <taxon>Bacteria</taxon>
        <taxon>Bacillati</taxon>
        <taxon>Actinomycetota</taxon>
        <taxon>Actinomycetes</taxon>
        <taxon>Kitasatosporales</taxon>
        <taxon>Streptomycetaceae</taxon>
        <taxon>Streptomyces</taxon>
    </lineage>
</organism>
<name>A0A6G3WV21_9ACTN</name>
<gene>
    <name evidence="1" type="ORF">G3M58_23335</name>
</gene>
<feature type="non-terminal residue" evidence="1">
    <location>
        <position position="1"/>
    </location>
</feature>
<proteinExistence type="predicted"/>
<evidence type="ECO:0000313" key="1">
    <source>
        <dbReference type="EMBL" id="NEE09378.1"/>
    </source>
</evidence>
<feature type="non-terminal residue" evidence="1">
    <location>
        <position position="115"/>
    </location>
</feature>
<sequence length="115" mass="12657">TPPAAEAGFSWGAVERVITGADDAEEPREELERGWTPLGKTRVKLGLGPANYAGQLAAFAQAVTRERSDVSAEVVKHRTAQTHEYPADVYVEGKALKNLDVQLEQVQRMVPRYTH</sequence>